<name>A0ABU0YQB2_9PROT</name>
<organism evidence="2 3">
    <name type="scientific">Dongia sedimenti</name>
    <dbReference type="NCBI Taxonomy" id="3064282"/>
    <lineage>
        <taxon>Bacteria</taxon>
        <taxon>Pseudomonadati</taxon>
        <taxon>Pseudomonadota</taxon>
        <taxon>Alphaproteobacteria</taxon>
        <taxon>Rhodospirillales</taxon>
        <taxon>Dongiaceae</taxon>
        <taxon>Dongia</taxon>
    </lineage>
</organism>
<evidence type="ECO:0000259" key="1">
    <source>
        <dbReference type="Pfam" id="PF14397"/>
    </source>
</evidence>
<comment type="caution">
    <text evidence="2">The sequence shown here is derived from an EMBL/GenBank/DDBJ whole genome shotgun (WGS) entry which is preliminary data.</text>
</comment>
<dbReference type="RefSeq" id="WP_379956299.1">
    <property type="nucleotide sequence ID" value="NZ_JAUYVI010000004.1"/>
</dbReference>
<protein>
    <submittedName>
        <fullName evidence="2">Sugar-transfer associated ATP-grasp domain-containing protein</fullName>
    </submittedName>
</protein>
<reference evidence="3" key="1">
    <citation type="submission" date="2023-08" db="EMBL/GenBank/DDBJ databases">
        <title>Rhodospirillaceae gen. nov., a novel taxon isolated from the Yangtze River Yuezi River estuary sludge.</title>
        <authorList>
            <person name="Ruan L."/>
        </authorList>
    </citation>
    <scope>NUCLEOTIDE SEQUENCE [LARGE SCALE GENOMIC DNA]</scope>
    <source>
        <strain evidence="3">R-7</strain>
    </source>
</reference>
<dbReference type="Proteomes" id="UP001230156">
    <property type="component" value="Unassembled WGS sequence"/>
</dbReference>
<dbReference type="Pfam" id="PF14397">
    <property type="entry name" value="ATPgrasp_ST"/>
    <property type="match status" value="1"/>
</dbReference>
<evidence type="ECO:0000313" key="3">
    <source>
        <dbReference type="Proteomes" id="UP001230156"/>
    </source>
</evidence>
<keyword evidence="3" id="KW-1185">Reference proteome</keyword>
<feature type="domain" description="Alpha-L-glutamate ligase-related protein ATP-grasp" evidence="1">
    <location>
        <begin position="143"/>
        <end position="395"/>
    </location>
</feature>
<accession>A0ABU0YQB2</accession>
<proteinExistence type="predicted"/>
<gene>
    <name evidence="2" type="ORF">Q8A70_14125</name>
</gene>
<dbReference type="EMBL" id="JAUYVI010000004">
    <property type="protein sequence ID" value="MDQ7248818.1"/>
    <property type="molecule type" value="Genomic_DNA"/>
</dbReference>
<evidence type="ECO:0000313" key="2">
    <source>
        <dbReference type="EMBL" id="MDQ7248818.1"/>
    </source>
</evidence>
<sequence>MLLTIFPPPIPALGKDAPGSASGYLRRQWILGAWRRGSWKDRLGFPIGILLWWPVTVLQAAYLAARLGPSRARLSGKSPLRQFVEQIEVAAKWMIPPLWYYTFEFFDDERRAHAGDYLQRVQVKPFIYRWLIDRKRRRDPVFPFASKVYFSQACQRHGLRASPVVAVVGKQIGFYDPAMTALPPADLFVKIKTGRGGRGAEKWSYAAGTYRNAAGRSLTEAELTEHLKRRSVIEKRIVEYCLTNHNALADLNLGALATARIVTARNEAGDIEATHAVFRMPQRPGAPVDNIHAGGIAAAVDLATGKLGRATDLGLKTTSRWHERHPVTNALILGRSLPHWPAALDLVRRAHALIGDRVVVGWDVAILEDGPCLVEGNGKPDVDLIQRPHRAGLGNSRLGEIMAFHLKNFLAGDIRNGRRLEDLAKA</sequence>
<dbReference type="InterPro" id="IPR039523">
    <property type="entry name" value="RimK-rel_E_lig_ATP-grasp"/>
</dbReference>